<organism evidence="2 3">
    <name type="scientific">Octopus sinensis</name>
    <name type="common">East Asian common octopus</name>
    <dbReference type="NCBI Taxonomy" id="2607531"/>
    <lineage>
        <taxon>Eukaryota</taxon>
        <taxon>Metazoa</taxon>
        <taxon>Spiralia</taxon>
        <taxon>Lophotrochozoa</taxon>
        <taxon>Mollusca</taxon>
        <taxon>Cephalopoda</taxon>
        <taxon>Coleoidea</taxon>
        <taxon>Octopodiformes</taxon>
        <taxon>Octopoda</taxon>
        <taxon>Incirrata</taxon>
        <taxon>Octopodidae</taxon>
        <taxon>Octopus</taxon>
    </lineage>
</organism>
<keyword evidence="2" id="KW-1185">Reference proteome</keyword>
<proteinExistence type="inferred from homology"/>
<reference evidence="3" key="1">
    <citation type="submission" date="2025-08" db="UniProtKB">
        <authorList>
            <consortium name="RefSeq"/>
        </authorList>
    </citation>
    <scope>IDENTIFICATION</scope>
</reference>
<name>A0A6P7T679_9MOLL</name>
<dbReference type="GO" id="GO:0005634">
    <property type="term" value="C:nucleus"/>
    <property type="evidence" value="ECO:0007669"/>
    <property type="project" value="TreeGrafter"/>
</dbReference>
<evidence type="ECO:0000256" key="1">
    <source>
        <dbReference type="ARBA" id="ARBA00010105"/>
    </source>
</evidence>
<dbReference type="Proteomes" id="UP000515154">
    <property type="component" value="Linkage group LG15"/>
</dbReference>
<dbReference type="Pfam" id="PF03690">
    <property type="entry name" value="MYG1_exonuc"/>
    <property type="match status" value="1"/>
</dbReference>
<dbReference type="GO" id="GO:0004527">
    <property type="term" value="F:exonuclease activity"/>
    <property type="evidence" value="ECO:0007669"/>
    <property type="project" value="UniProtKB-KW"/>
</dbReference>
<comment type="similarity">
    <text evidence="1">Belongs to the MYG1 family.</text>
</comment>
<dbReference type="RefSeq" id="XP_029645915.1">
    <property type="nucleotide sequence ID" value="XM_029790055.2"/>
</dbReference>
<keyword evidence="3" id="KW-0378">Hydrolase</keyword>
<evidence type="ECO:0000313" key="2">
    <source>
        <dbReference type="Proteomes" id="UP000515154"/>
    </source>
</evidence>
<keyword evidence="3" id="KW-0269">Exonuclease</keyword>
<dbReference type="PANTHER" id="PTHR11215:SF1">
    <property type="entry name" value="MYG1 EXONUCLEASE"/>
    <property type="match status" value="1"/>
</dbReference>
<dbReference type="KEGG" id="osn:115219792"/>
<protein>
    <submittedName>
        <fullName evidence="3">MYG1 exonuclease isoform X1</fullName>
    </submittedName>
</protein>
<dbReference type="PANTHER" id="PTHR11215">
    <property type="entry name" value="METAL DEPENDENT HYDROLASE - RELATED"/>
    <property type="match status" value="1"/>
</dbReference>
<accession>A0A6P7T679</accession>
<keyword evidence="3" id="KW-0540">Nuclease</keyword>
<dbReference type="AlphaFoldDB" id="A0A6P7T679"/>
<gene>
    <name evidence="3" type="primary">LOC115219792</name>
</gene>
<sequence>MLSLIRVFSTQVIFCFSGTTTFCKMISDSHLKRSHAENSSDNSGTAKKSAMVKKIGTHNGTFHCDEALACFLLRLLPEYEDSTIIRTRDSEKLATCDIVVDVGGVYDPSTFRFDHHQRSFNESMSSLNSSKKWTTKLSSAGLVYYHFGERIIQNILKCGKEDNKIVTIIFDKVYERFIEEIDGIDNGINQCDCTPKYVISTNLSSRVSRLNPAWNCSDTNEEDQFKKAMELVGSEFLERVTFYKNSWIPARKIVKQAIEERYEVDKSGEVLLLKNGGCPWKDHVLSLEQEMDISPKIKYVLFTDQNGCWRIMCVPVELGSFTNRLSLPDEWRGLRNEELSEKSGIKGCIFVHAGGFIGGNKTYDGIIQMVQIALAQKRDE</sequence>
<dbReference type="InterPro" id="IPR003226">
    <property type="entry name" value="MYG1_exonuclease"/>
</dbReference>
<dbReference type="GO" id="GO:0005737">
    <property type="term" value="C:cytoplasm"/>
    <property type="evidence" value="ECO:0007669"/>
    <property type="project" value="TreeGrafter"/>
</dbReference>
<evidence type="ECO:0000313" key="3">
    <source>
        <dbReference type="RefSeq" id="XP_029645915.1"/>
    </source>
</evidence>